<dbReference type="PANTHER" id="PTHR46457:SF1">
    <property type="entry name" value="DNA REPAIR PROTEIN RAD51 HOMOLOG 4"/>
    <property type="match status" value="1"/>
</dbReference>
<name>A0A9W8M3P3_9FUNG</name>
<evidence type="ECO:0000256" key="2">
    <source>
        <dbReference type="ARBA" id="ARBA00023242"/>
    </source>
</evidence>
<dbReference type="GO" id="GO:0033063">
    <property type="term" value="C:Rad51B-Rad51C-Rad51D-XRCC2 complex"/>
    <property type="evidence" value="ECO:0007669"/>
    <property type="project" value="TreeGrafter"/>
</dbReference>
<protein>
    <submittedName>
        <fullName evidence="3">DNA repair protein rad51d</fullName>
    </submittedName>
</protein>
<keyword evidence="2" id="KW-0539">Nucleus</keyword>
<comment type="subcellular location">
    <subcellularLocation>
        <location evidence="1">Nucleus</location>
    </subcellularLocation>
</comment>
<dbReference type="GO" id="GO:0003697">
    <property type="term" value="F:single-stranded DNA binding"/>
    <property type="evidence" value="ECO:0007669"/>
    <property type="project" value="TreeGrafter"/>
</dbReference>
<dbReference type="AlphaFoldDB" id="A0A9W8M3P3"/>
<proteinExistence type="predicted"/>
<dbReference type="PANTHER" id="PTHR46457">
    <property type="entry name" value="DNA REPAIR PROTEIN RAD51 HOMOLOG 4"/>
    <property type="match status" value="1"/>
</dbReference>
<dbReference type="GO" id="GO:0000400">
    <property type="term" value="F:four-way junction DNA binding"/>
    <property type="evidence" value="ECO:0007669"/>
    <property type="project" value="TreeGrafter"/>
</dbReference>
<dbReference type="InterPro" id="IPR027417">
    <property type="entry name" value="P-loop_NTPase"/>
</dbReference>
<accession>A0A9W8M3P3</accession>
<dbReference type="GO" id="GO:0005815">
    <property type="term" value="C:microtubule organizing center"/>
    <property type="evidence" value="ECO:0007669"/>
    <property type="project" value="TreeGrafter"/>
</dbReference>
<organism evidence="3 4">
    <name type="scientific">Coemansia aciculifera</name>
    <dbReference type="NCBI Taxonomy" id="417176"/>
    <lineage>
        <taxon>Eukaryota</taxon>
        <taxon>Fungi</taxon>
        <taxon>Fungi incertae sedis</taxon>
        <taxon>Zoopagomycota</taxon>
        <taxon>Kickxellomycotina</taxon>
        <taxon>Kickxellomycetes</taxon>
        <taxon>Kickxellales</taxon>
        <taxon>Kickxellaceae</taxon>
        <taxon>Coemansia</taxon>
    </lineage>
</organism>
<dbReference type="Gene3D" id="3.40.50.300">
    <property type="entry name" value="P-loop containing nucleotide triphosphate hydrolases"/>
    <property type="match status" value="1"/>
</dbReference>
<comment type="caution">
    <text evidence="3">The sequence shown here is derived from an EMBL/GenBank/DDBJ whole genome shotgun (WGS) entry which is preliminary data.</text>
</comment>
<keyword evidence="4" id="KW-1185">Reference proteome</keyword>
<dbReference type="GO" id="GO:0000723">
    <property type="term" value="P:telomere maintenance"/>
    <property type="evidence" value="ECO:0007669"/>
    <property type="project" value="TreeGrafter"/>
</dbReference>
<sequence>MPPLKSANYIRRWAESVEGSRNSAAGTATFPFAACLTALEAVGVRTDYDLLLQPDTLVQTPVVLHHHIKALRMAVLDHLSSPGHSAADLIERHELTAEQPVSIKSGIVELDRLLNGGLSMRQVTELCAKEARVATQVAIEFATAHLLPGHASNSTPITKVYYLQSGSLSLWRAEQAISKRLKLFSSELRDTLHRQALERLIVVDCGDADALLTFLHKYADARAAVNENQQASLATRDLVIVDSIRPLIVAVLQRQNDIDIEVHAVKTALRRITSARSLVNTAVLVTNGVSQRENSRTQPSLGTAWGMVSHTHLYLDQESLDTDYHHADAIRPNDNSAASSTGRISKILAVVLKSPCICVNSQAIFELEV</sequence>
<evidence type="ECO:0000313" key="4">
    <source>
        <dbReference type="Proteomes" id="UP001140074"/>
    </source>
</evidence>
<dbReference type="Proteomes" id="UP001140074">
    <property type="component" value="Unassembled WGS sequence"/>
</dbReference>
<dbReference type="GO" id="GO:0005657">
    <property type="term" value="C:replication fork"/>
    <property type="evidence" value="ECO:0007669"/>
    <property type="project" value="TreeGrafter"/>
</dbReference>
<dbReference type="GO" id="GO:0042148">
    <property type="term" value="P:DNA strand invasion"/>
    <property type="evidence" value="ECO:0007669"/>
    <property type="project" value="TreeGrafter"/>
</dbReference>
<reference evidence="3" key="1">
    <citation type="submission" date="2022-07" db="EMBL/GenBank/DDBJ databases">
        <title>Phylogenomic reconstructions and comparative analyses of Kickxellomycotina fungi.</title>
        <authorList>
            <person name="Reynolds N.K."/>
            <person name="Stajich J.E."/>
            <person name="Barry K."/>
            <person name="Grigoriev I.V."/>
            <person name="Crous P."/>
            <person name="Smith M.E."/>
        </authorList>
    </citation>
    <scope>NUCLEOTIDE SEQUENCE</scope>
    <source>
        <strain evidence="3">RSA 476</strain>
    </source>
</reference>
<evidence type="ECO:0000313" key="3">
    <source>
        <dbReference type="EMBL" id="KAJ2860272.1"/>
    </source>
</evidence>
<dbReference type="GO" id="GO:0000724">
    <property type="term" value="P:double-strand break repair via homologous recombination"/>
    <property type="evidence" value="ECO:0007669"/>
    <property type="project" value="TreeGrafter"/>
</dbReference>
<dbReference type="GO" id="GO:0007131">
    <property type="term" value="P:reciprocal meiotic recombination"/>
    <property type="evidence" value="ECO:0007669"/>
    <property type="project" value="TreeGrafter"/>
</dbReference>
<dbReference type="SUPFAM" id="SSF52540">
    <property type="entry name" value="P-loop containing nucleoside triphosphate hydrolases"/>
    <property type="match status" value="1"/>
</dbReference>
<dbReference type="GO" id="GO:0008094">
    <property type="term" value="F:ATP-dependent activity, acting on DNA"/>
    <property type="evidence" value="ECO:0007669"/>
    <property type="project" value="TreeGrafter"/>
</dbReference>
<dbReference type="InterPro" id="IPR051988">
    <property type="entry name" value="HRR_RAD51_Paralog"/>
</dbReference>
<evidence type="ECO:0000256" key="1">
    <source>
        <dbReference type="ARBA" id="ARBA00004123"/>
    </source>
</evidence>
<dbReference type="EMBL" id="JANBUY010000311">
    <property type="protein sequence ID" value="KAJ2860272.1"/>
    <property type="molecule type" value="Genomic_DNA"/>
</dbReference>
<gene>
    <name evidence="3" type="primary">RAD51D</name>
    <name evidence="3" type="ORF">GGH94_005617</name>
</gene>